<sequence>MRDKIILTFLLCGCLLKSFAQKADTLYWHDATTKNDLNAIKEIVVHINDSIDKKTAYWKGKITSVQYTAQVNECRIPIQQDTFYARNSDEIRATITNEMIQLGKKTNCDSILRIRKIKRYSNKQLVQEVMLKRIGDFADCPCGEWKFYENNKVAKRQAFGSCDDSKLDNIFLVKTIWSPNKQFKLELYKEQMLFAMPGQGSDHMATILLKDKNDTMLQYISSNSKDDEVIMYRDIEVDWDLNQKIVWYGRGRLFYLEKDTK</sequence>
<gene>
    <name evidence="2" type="ORF">FHK87_21355</name>
</gene>
<organism evidence="2 3">
    <name type="scientific">Aquimarina algicola</name>
    <dbReference type="NCBI Taxonomy" id="2589995"/>
    <lineage>
        <taxon>Bacteria</taxon>
        <taxon>Pseudomonadati</taxon>
        <taxon>Bacteroidota</taxon>
        <taxon>Flavobacteriia</taxon>
        <taxon>Flavobacteriales</taxon>
        <taxon>Flavobacteriaceae</taxon>
        <taxon>Aquimarina</taxon>
    </lineage>
</organism>
<dbReference type="AlphaFoldDB" id="A0A504IX44"/>
<evidence type="ECO:0000256" key="1">
    <source>
        <dbReference type="SAM" id="SignalP"/>
    </source>
</evidence>
<evidence type="ECO:0000313" key="3">
    <source>
        <dbReference type="Proteomes" id="UP000315540"/>
    </source>
</evidence>
<reference evidence="2 3" key="1">
    <citation type="submission" date="2019-06" db="EMBL/GenBank/DDBJ databases">
        <authorList>
            <person name="Meng X."/>
        </authorList>
    </citation>
    <scope>NUCLEOTIDE SEQUENCE [LARGE SCALE GENOMIC DNA]</scope>
    <source>
        <strain evidence="2 3">M625</strain>
    </source>
</reference>
<evidence type="ECO:0008006" key="4">
    <source>
        <dbReference type="Google" id="ProtNLM"/>
    </source>
</evidence>
<dbReference type="EMBL" id="VFWZ01000008">
    <property type="protein sequence ID" value="TPN82976.1"/>
    <property type="molecule type" value="Genomic_DNA"/>
</dbReference>
<comment type="caution">
    <text evidence="2">The sequence shown here is derived from an EMBL/GenBank/DDBJ whole genome shotgun (WGS) entry which is preliminary data.</text>
</comment>
<keyword evidence="3" id="KW-1185">Reference proteome</keyword>
<dbReference type="RefSeq" id="WP_140596506.1">
    <property type="nucleotide sequence ID" value="NZ_VFWZ01000008.1"/>
</dbReference>
<dbReference type="Proteomes" id="UP000315540">
    <property type="component" value="Unassembled WGS sequence"/>
</dbReference>
<proteinExistence type="predicted"/>
<evidence type="ECO:0000313" key="2">
    <source>
        <dbReference type="EMBL" id="TPN82976.1"/>
    </source>
</evidence>
<feature type="signal peptide" evidence="1">
    <location>
        <begin position="1"/>
        <end position="22"/>
    </location>
</feature>
<name>A0A504IX44_9FLAO</name>
<keyword evidence="1" id="KW-0732">Signal</keyword>
<protein>
    <recommendedName>
        <fullName evidence="4">GLPGLI family protein</fullName>
    </recommendedName>
</protein>
<accession>A0A504IX44</accession>
<feature type="chain" id="PRO_5021454615" description="GLPGLI family protein" evidence="1">
    <location>
        <begin position="23"/>
        <end position="261"/>
    </location>
</feature>
<dbReference type="OrthoDB" id="1411231at2"/>